<feature type="region of interest" description="Disordered" evidence="1">
    <location>
        <begin position="212"/>
        <end position="258"/>
    </location>
</feature>
<feature type="region of interest" description="Disordered" evidence="1">
    <location>
        <begin position="1"/>
        <end position="56"/>
    </location>
</feature>
<organism evidence="2">
    <name type="scientific">uncultured Thermomicrobiales bacterium</name>
    <dbReference type="NCBI Taxonomy" id="1645740"/>
    <lineage>
        <taxon>Bacteria</taxon>
        <taxon>Pseudomonadati</taxon>
        <taxon>Thermomicrobiota</taxon>
        <taxon>Thermomicrobia</taxon>
        <taxon>Thermomicrobiales</taxon>
        <taxon>environmental samples</taxon>
    </lineage>
</organism>
<dbReference type="EMBL" id="CADCWG010000122">
    <property type="protein sequence ID" value="CAA9551669.1"/>
    <property type="molecule type" value="Genomic_DNA"/>
</dbReference>
<name>A0A6J4ULZ0_9BACT</name>
<evidence type="ECO:0000313" key="2">
    <source>
        <dbReference type="EMBL" id="CAA9551669.1"/>
    </source>
</evidence>
<gene>
    <name evidence="2" type="ORF">AVDCRST_MAG49-1842</name>
</gene>
<dbReference type="AlphaFoldDB" id="A0A6J4ULZ0"/>
<evidence type="ECO:0000256" key="1">
    <source>
        <dbReference type="SAM" id="MobiDB-lite"/>
    </source>
</evidence>
<feature type="compositionally biased region" description="Low complexity" evidence="1">
    <location>
        <begin position="27"/>
        <end position="45"/>
    </location>
</feature>
<feature type="compositionally biased region" description="Basic and acidic residues" evidence="1">
    <location>
        <begin position="241"/>
        <end position="252"/>
    </location>
</feature>
<proteinExistence type="predicted"/>
<accession>A0A6J4ULZ0</accession>
<sequence length="258" mass="26274">MRGSPAVVTGGAHRRPGEAGYVPLAPGRTGSARRTGAARRAAGSGVPDHRGGDSDGWCSVREPSLTILAGDAAPPSVEGRGGVVNRSPRSGEVRLLPNVAATAPGDRVGLAVGNDRAAAARLPWRRTAGPRSTVEVVTRPLHGIGPAMPSTPSRPQPSNPSFSSSVSICAAAAAGVAPPPWASVPRVPAGAHPIARARYATRGETISVVSILSRRPGRRTSIPAVARASRHGARPTGRGRGRSDTTRSDDHSANASRG</sequence>
<reference evidence="2" key="1">
    <citation type="submission" date="2020-02" db="EMBL/GenBank/DDBJ databases">
        <authorList>
            <person name="Meier V. D."/>
        </authorList>
    </citation>
    <scope>NUCLEOTIDE SEQUENCE</scope>
    <source>
        <strain evidence="2">AVDCRST_MAG49</strain>
    </source>
</reference>
<feature type="compositionally biased region" description="Basic residues" evidence="1">
    <location>
        <begin position="228"/>
        <end position="240"/>
    </location>
</feature>
<feature type="region of interest" description="Disordered" evidence="1">
    <location>
        <begin position="70"/>
        <end position="89"/>
    </location>
</feature>
<protein>
    <submittedName>
        <fullName evidence="2">Uncharacterized protein</fullName>
    </submittedName>
</protein>